<dbReference type="Proteomes" id="UP001279734">
    <property type="component" value="Unassembled WGS sequence"/>
</dbReference>
<organism evidence="2 3">
    <name type="scientific">Nepenthes gracilis</name>
    <name type="common">Slender pitcher plant</name>
    <dbReference type="NCBI Taxonomy" id="150966"/>
    <lineage>
        <taxon>Eukaryota</taxon>
        <taxon>Viridiplantae</taxon>
        <taxon>Streptophyta</taxon>
        <taxon>Embryophyta</taxon>
        <taxon>Tracheophyta</taxon>
        <taxon>Spermatophyta</taxon>
        <taxon>Magnoliopsida</taxon>
        <taxon>eudicotyledons</taxon>
        <taxon>Gunneridae</taxon>
        <taxon>Pentapetalae</taxon>
        <taxon>Caryophyllales</taxon>
        <taxon>Nepenthaceae</taxon>
        <taxon>Nepenthes</taxon>
    </lineage>
</organism>
<proteinExistence type="predicted"/>
<protein>
    <submittedName>
        <fullName evidence="2">Uncharacterized protein</fullName>
    </submittedName>
</protein>
<name>A0AAD3S8G8_NEPGR</name>
<feature type="compositionally biased region" description="Polar residues" evidence="1">
    <location>
        <begin position="225"/>
        <end position="238"/>
    </location>
</feature>
<evidence type="ECO:0000313" key="3">
    <source>
        <dbReference type="Proteomes" id="UP001279734"/>
    </source>
</evidence>
<accession>A0AAD3S8G8</accession>
<evidence type="ECO:0000313" key="2">
    <source>
        <dbReference type="EMBL" id="GMH05987.1"/>
    </source>
</evidence>
<dbReference type="EMBL" id="BSYO01000006">
    <property type="protein sequence ID" value="GMH05987.1"/>
    <property type="molecule type" value="Genomic_DNA"/>
</dbReference>
<evidence type="ECO:0000256" key="1">
    <source>
        <dbReference type="SAM" id="MobiDB-lite"/>
    </source>
</evidence>
<dbReference type="AlphaFoldDB" id="A0AAD3S8G8"/>
<keyword evidence="3" id="KW-1185">Reference proteome</keyword>
<reference evidence="2" key="1">
    <citation type="submission" date="2023-05" db="EMBL/GenBank/DDBJ databases">
        <title>Nepenthes gracilis genome sequencing.</title>
        <authorList>
            <person name="Fukushima K."/>
        </authorList>
    </citation>
    <scope>NUCLEOTIDE SEQUENCE</scope>
    <source>
        <strain evidence="2">SING2019-196</strain>
    </source>
</reference>
<comment type="caution">
    <text evidence="2">The sequence shown here is derived from an EMBL/GenBank/DDBJ whole genome shotgun (WGS) entry which is preliminary data.</text>
</comment>
<feature type="region of interest" description="Disordered" evidence="1">
    <location>
        <begin position="116"/>
        <end position="140"/>
    </location>
</feature>
<sequence length="396" mass="41753">MITTSLHQVTPEPMHSGPNHLLLGKIHASIAGALGLVPAMDFGVVTALGALVLNFVACEVLDEGSMLVAVAIRHPMLSCCSYLMMPVCGQTLPSLDSLLKSVTAVIDRGSRSSNFNVTSWHQHHQNKLERSTSSQKVLSSKPKVQTFGDEGGGSKDSIHVHANQAAPNCIATTEPEPGNDGLVECSTDRGLAQSVQHDSVVGSSVDNAGGSQYSLVNSEGDHLTLDSSSHPLDQTVGSQVEARGPAKASLSWRHTESVKGPRMDEGPLKPSGFLQNSNSGHSLAVASVATHWVFPSFDPTVVVELKILKLATVPPVYVVLDYSCRYLLVMHLVGVLLLGLHEGGLHDSNDAAADVGSLLLGEDAGKCSFGLVARMLRTASPDLMQGRVPDGADAWL</sequence>
<gene>
    <name evidence="2" type="ORF">Nepgr_007827</name>
</gene>
<feature type="region of interest" description="Disordered" evidence="1">
    <location>
        <begin position="221"/>
        <end position="273"/>
    </location>
</feature>
<feature type="compositionally biased region" description="Basic and acidic residues" evidence="1">
    <location>
        <begin position="253"/>
        <end position="267"/>
    </location>
</feature>